<dbReference type="Pfam" id="PF17647">
    <property type="entry name" value="DUF5518"/>
    <property type="match status" value="1"/>
</dbReference>
<feature type="transmembrane region" description="Helical" evidence="1">
    <location>
        <begin position="15"/>
        <end position="34"/>
    </location>
</feature>
<gene>
    <name evidence="2" type="ORF">JMJ58_04985</name>
</gene>
<evidence type="ECO:0000256" key="1">
    <source>
        <dbReference type="SAM" id="Phobius"/>
    </source>
</evidence>
<keyword evidence="3" id="KW-1185">Reference proteome</keyword>
<feature type="transmembrane region" description="Helical" evidence="1">
    <location>
        <begin position="41"/>
        <end position="57"/>
    </location>
</feature>
<dbReference type="EMBL" id="CP069188">
    <property type="protein sequence ID" value="QRV16252.1"/>
    <property type="molecule type" value="Genomic_DNA"/>
</dbReference>
<evidence type="ECO:0000313" key="2">
    <source>
        <dbReference type="EMBL" id="QRV16252.1"/>
    </source>
</evidence>
<feature type="transmembrane region" description="Helical" evidence="1">
    <location>
        <begin position="102"/>
        <end position="125"/>
    </location>
</feature>
<dbReference type="KEGG" id="hsal:JMJ58_04985"/>
<keyword evidence="1" id="KW-0812">Transmembrane</keyword>
<organism evidence="2 3">
    <name type="scientific">Haloterrigena salifodinae</name>
    <dbReference type="NCBI Taxonomy" id="2675099"/>
    <lineage>
        <taxon>Archaea</taxon>
        <taxon>Methanobacteriati</taxon>
        <taxon>Methanobacteriota</taxon>
        <taxon>Stenosarchaea group</taxon>
        <taxon>Halobacteria</taxon>
        <taxon>Halobacteriales</taxon>
        <taxon>Natrialbaceae</taxon>
        <taxon>Haloterrigena</taxon>
    </lineage>
</organism>
<sequence length="147" mass="15052">MPSLPPLRSLLSDDGWKYALIGGLVALPFTAAVYRRTGSRIGLGPAFVGGLIAGYLHDGFANERARIGAVSGVIGALPALWVLGELLSFITLETGSPGWFRAVSVALAIGVIATVFVLAAGVAAISARVGDWASSKAGRTRPPTAAH</sequence>
<dbReference type="GeneID" id="62874455"/>
<reference evidence="2 3" key="1">
    <citation type="submission" date="2021-01" db="EMBL/GenBank/DDBJ databases">
        <title>Genome Sequence and Methylation Pattern of Haloterrigena salifodinae BOL5-1, An Extremely Halophilic Archaeon from a Bolivian Salt Mine.</title>
        <authorList>
            <person name="DasSarma P."/>
            <person name="Anton B.P."/>
            <person name="DasSarma S.L."/>
            <person name="von Ehrenheim H.A.L."/>
            <person name="Martinez F.L."/>
            <person name="Guzman D."/>
            <person name="Roberts R.J."/>
            <person name="DasSarma S."/>
        </authorList>
    </citation>
    <scope>NUCLEOTIDE SEQUENCE [LARGE SCALE GENOMIC DNA]</scope>
    <source>
        <strain evidence="2 3">BOL5-1</strain>
    </source>
</reference>
<keyword evidence="1" id="KW-1133">Transmembrane helix</keyword>
<evidence type="ECO:0000313" key="3">
    <source>
        <dbReference type="Proteomes" id="UP000637819"/>
    </source>
</evidence>
<protein>
    <submittedName>
        <fullName evidence="2">DUF5518 domain-containing protein</fullName>
    </submittedName>
</protein>
<name>A0A8T8E435_9EURY</name>
<accession>A0A8T8E435</accession>
<keyword evidence="1" id="KW-0472">Membrane</keyword>
<dbReference type="InterPro" id="IPR040493">
    <property type="entry name" value="DUF5518"/>
</dbReference>
<dbReference type="Proteomes" id="UP000637819">
    <property type="component" value="Chromosome"/>
</dbReference>
<dbReference type="AlphaFoldDB" id="A0A8T8E435"/>
<feature type="transmembrane region" description="Helical" evidence="1">
    <location>
        <begin position="69"/>
        <end position="90"/>
    </location>
</feature>
<proteinExistence type="predicted"/>
<dbReference type="RefSeq" id="WP_204748571.1">
    <property type="nucleotide sequence ID" value="NZ_CP069188.1"/>
</dbReference>
<dbReference type="OrthoDB" id="177437at2157"/>